<organism evidence="2 3">
    <name type="scientific">Bionectria ochroleuca</name>
    <name type="common">Gliocladium roseum</name>
    <dbReference type="NCBI Taxonomy" id="29856"/>
    <lineage>
        <taxon>Eukaryota</taxon>
        <taxon>Fungi</taxon>
        <taxon>Dikarya</taxon>
        <taxon>Ascomycota</taxon>
        <taxon>Pezizomycotina</taxon>
        <taxon>Sordariomycetes</taxon>
        <taxon>Hypocreomycetidae</taxon>
        <taxon>Hypocreales</taxon>
        <taxon>Bionectriaceae</taxon>
        <taxon>Clonostachys</taxon>
    </lineage>
</organism>
<accession>A0A8H7TQF7</accession>
<dbReference type="EMBL" id="JADCTT010000003">
    <property type="protein sequence ID" value="KAF9755340.1"/>
    <property type="molecule type" value="Genomic_DNA"/>
</dbReference>
<comment type="caution">
    <text evidence="2">The sequence shown here is derived from an EMBL/GenBank/DDBJ whole genome shotgun (WGS) entry which is preliminary data.</text>
</comment>
<evidence type="ECO:0000313" key="3">
    <source>
        <dbReference type="Proteomes" id="UP000616885"/>
    </source>
</evidence>
<evidence type="ECO:0000313" key="2">
    <source>
        <dbReference type="EMBL" id="KAF9755340.1"/>
    </source>
</evidence>
<reference evidence="2" key="1">
    <citation type="submission" date="2020-10" db="EMBL/GenBank/DDBJ databases">
        <title>High-Quality Genome Resource of Clonostachys rosea strain S41 by Oxford Nanopore Long-Read Sequencing.</title>
        <authorList>
            <person name="Wang H."/>
        </authorList>
    </citation>
    <scope>NUCLEOTIDE SEQUENCE</scope>
    <source>
        <strain evidence="2">S41</strain>
    </source>
</reference>
<sequence length="154" mass="16635">MHLACAKRQLGVPHSQPAHTHTHTHTHTRSHPTAGRSSTGLTATVGWARFSVCMCEEGSASRVTTDGCKRRRCRAAQPEAKAGQGGLYPVQQAAPPPPPPSDGRNQTKRAQLESNKRSPKAQQKNQALRVIRRACWHCDCTSSAAPVPTSHIPP</sequence>
<feature type="compositionally biased region" description="Basic residues" evidence="1">
    <location>
        <begin position="20"/>
        <end position="30"/>
    </location>
</feature>
<dbReference type="AlphaFoldDB" id="A0A8H7TQF7"/>
<evidence type="ECO:0000256" key="1">
    <source>
        <dbReference type="SAM" id="MobiDB-lite"/>
    </source>
</evidence>
<feature type="region of interest" description="Disordered" evidence="1">
    <location>
        <begin position="1"/>
        <end position="39"/>
    </location>
</feature>
<name>A0A8H7TQF7_BIOOC</name>
<gene>
    <name evidence="2" type="ORF">IM811_010781</name>
</gene>
<dbReference type="Proteomes" id="UP000616885">
    <property type="component" value="Unassembled WGS sequence"/>
</dbReference>
<proteinExistence type="predicted"/>
<protein>
    <submittedName>
        <fullName evidence="2">Uncharacterized protein</fullName>
    </submittedName>
</protein>
<feature type="region of interest" description="Disordered" evidence="1">
    <location>
        <begin position="58"/>
        <end position="126"/>
    </location>
</feature>